<dbReference type="InterPro" id="IPR045754">
    <property type="entry name" value="DUF6182"/>
</dbReference>
<protein>
    <submittedName>
        <fullName evidence="1">Uncharacterized protein</fullName>
    </submittedName>
</protein>
<dbReference type="AlphaFoldDB" id="A0A5S4FDG4"/>
<accession>A0A5S4FDG4</accession>
<feature type="non-terminal residue" evidence="1">
    <location>
        <position position="192"/>
    </location>
</feature>
<reference evidence="1 2" key="1">
    <citation type="submission" date="2019-05" db="EMBL/GenBank/DDBJ databases">
        <title>Draft genome sequence of Nonomuraea zeae DSM 100528.</title>
        <authorList>
            <person name="Saricaoglu S."/>
            <person name="Isik K."/>
        </authorList>
    </citation>
    <scope>NUCLEOTIDE SEQUENCE [LARGE SCALE GENOMIC DNA]</scope>
    <source>
        <strain evidence="1 2">DSM 100528</strain>
    </source>
</reference>
<comment type="caution">
    <text evidence="1">The sequence shown here is derived from an EMBL/GenBank/DDBJ whole genome shotgun (WGS) entry which is preliminary data.</text>
</comment>
<dbReference type="Proteomes" id="UP000306628">
    <property type="component" value="Unassembled WGS sequence"/>
</dbReference>
<gene>
    <name evidence="1" type="ORF">ETD85_55530</name>
</gene>
<evidence type="ECO:0000313" key="1">
    <source>
        <dbReference type="EMBL" id="TMR16255.1"/>
    </source>
</evidence>
<dbReference type="EMBL" id="VCKX01000381">
    <property type="protein sequence ID" value="TMR16255.1"/>
    <property type="molecule type" value="Genomic_DNA"/>
</dbReference>
<sequence length="192" mass="20966">MIPSAPPDALEQRTLRAHLEARLARVRAAQPTYPRTTRDIGVIAVLRAFDPATFAAAAYHFAAALPDSRSRPWYAAFTRTIFLAGDPRNLADRHPFDHVSPDGSIAWYAPAPLTSREGLRRLLRPLRGPRGLTAPLTQEVPLGNGNAVARLDVPVTGLPIEDYLVHVNHVIAEATLDGLLTGRGHLLLHHLP</sequence>
<dbReference type="RefSeq" id="WP_206059497.1">
    <property type="nucleotide sequence ID" value="NZ_VCKX01000381.1"/>
</dbReference>
<proteinExistence type="predicted"/>
<name>A0A5S4FDG4_9ACTN</name>
<evidence type="ECO:0000313" key="2">
    <source>
        <dbReference type="Proteomes" id="UP000306628"/>
    </source>
</evidence>
<dbReference type="Pfam" id="PF19680">
    <property type="entry name" value="DUF6182"/>
    <property type="match status" value="1"/>
</dbReference>
<organism evidence="1 2">
    <name type="scientific">Nonomuraea zeae</name>
    <dbReference type="NCBI Taxonomy" id="1642303"/>
    <lineage>
        <taxon>Bacteria</taxon>
        <taxon>Bacillati</taxon>
        <taxon>Actinomycetota</taxon>
        <taxon>Actinomycetes</taxon>
        <taxon>Streptosporangiales</taxon>
        <taxon>Streptosporangiaceae</taxon>
        <taxon>Nonomuraea</taxon>
    </lineage>
</organism>
<keyword evidence="2" id="KW-1185">Reference proteome</keyword>